<dbReference type="PROSITE" id="PS00216">
    <property type="entry name" value="SUGAR_TRANSPORT_1"/>
    <property type="match status" value="1"/>
</dbReference>
<feature type="domain" description="Major facilitator superfamily (MFS) profile" evidence="9">
    <location>
        <begin position="21"/>
        <end position="416"/>
    </location>
</feature>
<feature type="transmembrane region" description="Helical" evidence="8">
    <location>
        <begin position="230"/>
        <end position="254"/>
    </location>
</feature>
<feature type="transmembrane region" description="Helical" evidence="8">
    <location>
        <begin position="297"/>
        <end position="315"/>
    </location>
</feature>
<evidence type="ECO:0000313" key="10">
    <source>
        <dbReference type="EMBL" id="MDQ2066682.1"/>
    </source>
</evidence>
<evidence type="ECO:0000259" key="9">
    <source>
        <dbReference type="PROSITE" id="PS50850"/>
    </source>
</evidence>
<reference evidence="10 11" key="1">
    <citation type="submission" date="2023-08" db="EMBL/GenBank/DDBJ databases">
        <title>Characterization of two Paracoccaceae strains isolated from Phycosphere and proposal of Xinfangfangia lacusdiani sp. nov.</title>
        <authorList>
            <person name="Deng Y."/>
            <person name="Zhang Y.Q."/>
        </authorList>
    </citation>
    <scope>NUCLEOTIDE SEQUENCE [LARGE SCALE GENOMIC DNA]</scope>
    <source>
        <strain evidence="10 11">CPCC 101601</strain>
    </source>
</reference>
<dbReference type="RefSeq" id="WP_306680390.1">
    <property type="nucleotide sequence ID" value="NZ_JAVDBT010000008.1"/>
</dbReference>
<dbReference type="InterPro" id="IPR036259">
    <property type="entry name" value="MFS_trans_sf"/>
</dbReference>
<evidence type="ECO:0000256" key="7">
    <source>
        <dbReference type="ARBA" id="ARBA00023136"/>
    </source>
</evidence>
<comment type="subcellular location">
    <subcellularLocation>
        <location evidence="2">Membrane</location>
        <topology evidence="2">Multi-pass membrane protein</topology>
    </subcellularLocation>
</comment>
<feature type="transmembrane region" description="Helical" evidence="8">
    <location>
        <begin position="92"/>
        <end position="111"/>
    </location>
</feature>
<name>A0ABU0VY56_9RHOB</name>
<feature type="transmembrane region" description="Helical" evidence="8">
    <location>
        <begin position="117"/>
        <end position="138"/>
    </location>
</feature>
<evidence type="ECO:0000256" key="5">
    <source>
        <dbReference type="ARBA" id="ARBA00022692"/>
    </source>
</evidence>
<evidence type="ECO:0000256" key="1">
    <source>
        <dbReference type="ARBA" id="ARBA00003279"/>
    </source>
</evidence>
<sequence>MNTSAETPAASDQTPAAARHAVIFVLVTVFLDMVGFGIIMPVLPKLIEDVGHVGIGEAAWIGGWMFAAFSLAQFAFAPLMGNLSDRYGRRPLLLLAIFGLGLDFILMAWAPNLVWLFIGRVIAGICGSSWIIASAYIADVTAPEERARAFGLMGAAFGVGFIIGPAIGGLLGGFGARVPFWVAAAISLANFAYGWFVLRESLPLESRRKFEWMRANPFGAFKVFSTYRGVLPLCLLMGVYFFGTAVYPAVWSFWGIAKFGWSEQMVGLTLAAFGLVSAVCQAFLTGPVTKRFGEYNTILFGLAASVLVVAGYGWLATGVVAVLILTLLHGPEGFVHPILTAILTRRVPEDAQGELQGGISAITNIAMLLGTLFFALLFAHFMDEGRVVQNPDIAYRTAAFILAAIWVWLFVLIRHERRIEAAGGRPE</sequence>
<evidence type="ECO:0000256" key="6">
    <source>
        <dbReference type="ARBA" id="ARBA00022989"/>
    </source>
</evidence>
<feature type="transmembrane region" description="Helical" evidence="8">
    <location>
        <begin position="150"/>
        <end position="172"/>
    </location>
</feature>
<gene>
    <name evidence="10" type="ORF">Q9295_09865</name>
</gene>
<dbReference type="CDD" id="cd17388">
    <property type="entry name" value="MFS_TetA"/>
    <property type="match status" value="1"/>
</dbReference>
<feature type="transmembrane region" description="Helical" evidence="8">
    <location>
        <begin position="355"/>
        <end position="381"/>
    </location>
</feature>
<keyword evidence="4" id="KW-0813">Transport</keyword>
<evidence type="ECO:0000256" key="3">
    <source>
        <dbReference type="ARBA" id="ARBA00007520"/>
    </source>
</evidence>
<keyword evidence="7 8" id="KW-0472">Membrane</keyword>
<keyword evidence="6 8" id="KW-1133">Transmembrane helix</keyword>
<feature type="transmembrane region" description="Helical" evidence="8">
    <location>
        <begin position="178"/>
        <end position="198"/>
    </location>
</feature>
<keyword evidence="11" id="KW-1185">Reference proteome</keyword>
<evidence type="ECO:0000313" key="11">
    <source>
        <dbReference type="Proteomes" id="UP001239680"/>
    </source>
</evidence>
<keyword evidence="5 8" id="KW-0812">Transmembrane</keyword>
<feature type="transmembrane region" description="Helical" evidence="8">
    <location>
        <begin position="266"/>
        <end position="285"/>
    </location>
</feature>
<comment type="function">
    <text evidence="1">Resistance to tetracycline by an active tetracycline efflux. This is an energy-dependent process that decreases the accumulation of the antibiotic in whole cells. This protein functions as a metal-tetracycline/H(+) antiporter.</text>
</comment>
<dbReference type="InterPro" id="IPR001958">
    <property type="entry name" value="Tet-R_TetA/multi-R_MdtG-like"/>
</dbReference>
<dbReference type="PANTHER" id="PTHR23504">
    <property type="entry name" value="MAJOR FACILITATOR SUPERFAMILY DOMAIN-CONTAINING PROTEIN 10"/>
    <property type="match status" value="1"/>
</dbReference>
<feature type="transmembrane region" description="Helical" evidence="8">
    <location>
        <begin position="21"/>
        <end position="43"/>
    </location>
</feature>
<dbReference type="PROSITE" id="PS50850">
    <property type="entry name" value="MFS"/>
    <property type="match status" value="1"/>
</dbReference>
<dbReference type="SUPFAM" id="SSF103473">
    <property type="entry name" value="MFS general substrate transporter"/>
    <property type="match status" value="1"/>
</dbReference>
<dbReference type="InterPro" id="IPR005829">
    <property type="entry name" value="Sugar_transporter_CS"/>
</dbReference>
<proteinExistence type="inferred from homology"/>
<dbReference type="PRINTS" id="PR01035">
    <property type="entry name" value="TCRTETA"/>
</dbReference>
<dbReference type="InterPro" id="IPR011701">
    <property type="entry name" value="MFS"/>
</dbReference>
<accession>A0ABU0VY56</accession>
<feature type="transmembrane region" description="Helical" evidence="8">
    <location>
        <begin position="58"/>
        <end position="80"/>
    </location>
</feature>
<feature type="transmembrane region" description="Helical" evidence="8">
    <location>
        <begin position="393"/>
        <end position="413"/>
    </location>
</feature>
<comment type="similarity">
    <text evidence="3">Belongs to the major facilitator superfamily. TCR/Tet family.</text>
</comment>
<protein>
    <submittedName>
        <fullName evidence="10">TCR/Tet family MFS transporter</fullName>
    </submittedName>
</protein>
<comment type="caution">
    <text evidence="10">The sequence shown here is derived from an EMBL/GenBank/DDBJ whole genome shotgun (WGS) entry which is preliminary data.</text>
</comment>
<evidence type="ECO:0000256" key="2">
    <source>
        <dbReference type="ARBA" id="ARBA00004141"/>
    </source>
</evidence>
<evidence type="ECO:0000256" key="4">
    <source>
        <dbReference type="ARBA" id="ARBA00022448"/>
    </source>
</evidence>
<dbReference type="InterPro" id="IPR020846">
    <property type="entry name" value="MFS_dom"/>
</dbReference>
<dbReference type="PANTHER" id="PTHR23504:SF15">
    <property type="entry name" value="MAJOR FACILITATOR SUPERFAMILY (MFS) PROFILE DOMAIN-CONTAINING PROTEIN"/>
    <property type="match status" value="1"/>
</dbReference>
<dbReference type="Pfam" id="PF07690">
    <property type="entry name" value="MFS_1"/>
    <property type="match status" value="1"/>
</dbReference>
<dbReference type="EMBL" id="JAVDBT010000008">
    <property type="protein sequence ID" value="MDQ2066682.1"/>
    <property type="molecule type" value="Genomic_DNA"/>
</dbReference>
<organism evidence="10 11">
    <name type="scientific">Pseudogemmobacter lacusdianii</name>
    <dbReference type="NCBI Taxonomy" id="3069608"/>
    <lineage>
        <taxon>Bacteria</taxon>
        <taxon>Pseudomonadati</taxon>
        <taxon>Pseudomonadota</taxon>
        <taxon>Alphaproteobacteria</taxon>
        <taxon>Rhodobacterales</taxon>
        <taxon>Paracoccaceae</taxon>
        <taxon>Pseudogemmobacter</taxon>
    </lineage>
</organism>
<dbReference type="Proteomes" id="UP001239680">
    <property type="component" value="Unassembled WGS sequence"/>
</dbReference>
<dbReference type="Gene3D" id="1.20.1250.20">
    <property type="entry name" value="MFS general substrate transporter like domains"/>
    <property type="match status" value="1"/>
</dbReference>
<feature type="transmembrane region" description="Helical" evidence="8">
    <location>
        <begin position="321"/>
        <end position="343"/>
    </location>
</feature>
<evidence type="ECO:0000256" key="8">
    <source>
        <dbReference type="SAM" id="Phobius"/>
    </source>
</evidence>